<dbReference type="Proteomes" id="UP001153712">
    <property type="component" value="Chromosome 9"/>
</dbReference>
<accession>A0A9N9TY66</accession>
<dbReference type="InterPro" id="IPR001787">
    <property type="entry name" value="Ribosomal_bL21"/>
</dbReference>
<reference evidence="5" key="1">
    <citation type="submission" date="2022-01" db="EMBL/GenBank/DDBJ databases">
        <authorList>
            <person name="King R."/>
        </authorList>
    </citation>
    <scope>NUCLEOTIDE SEQUENCE</scope>
</reference>
<dbReference type="HAMAP" id="MF_01363">
    <property type="entry name" value="Ribosomal_bL21"/>
    <property type="match status" value="1"/>
</dbReference>
<comment type="similarity">
    <text evidence="1">Belongs to the bacterial ribosomal protein bL21 family.</text>
</comment>
<organism evidence="5 6">
    <name type="scientific">Phyllotreta striolata</name>
    <name type="common">Striped flea beetle</name>
    <name type="synonym">Crioceris striolata</name>
    <dbReference type="NCBI Taxonomy" id="444603"/>
    <lineage>
        <taxon>Eukaryota</taxon>
        <taxon>Metazoa</taxon>
        <taxon>Ecdysozoa</taxon>
        <taxon>Arthropoda</taxon>
        <taxon>Hexapoda</taxon>
        <taxon>Insecta</taxon>
        <taxon>Pterygota</taxon>
        <taxon>Neoptera</taxon>
        <taxon>Endopterygota</taxon>
        <taxon>Coleoptera</taxon>
        <taxon>Polyphaga</taxon>
        <taxon>Cucujiformia</taxon>
        <taxon>Chrysomeloidea</taxon>
        <taxon>Chrysomelidae</taxon>
        <taxon>Galerucinae</taxon>
        <taxon>Alticini</taxon>
        <taxon>Phyllotreta</taxon>
    </lineage>
</organism>
<evidence type="ECO:0000313" key="5">
    <source>
        <dbReference type="EMBL" id="CAG9865171.1"/>
    </source>
</evidence>
<name>A0A9N9TY66_PHYSR</name>
<dbReference type="GO" id="GO:0003723">
    <property type="term" value="F:RNA binding"/>
    <property type="evidence" value="ECO:0007669"/>
    <property type="project" value="InterPro"/>
</dbReference>
<keyword evidence="3" id="KW-0687">Ribonucleoprotein</keyword>
<dbReference type="SUPFAM" id="SSF141091">
    <property type="entry name" value="L21p-like"/>
    <property type="match status" value="1"/>
</dbReference>
<keyword evidence="6" id="KW-1185">Reference proteome</keyword>
<dbReference type="GO" id="GO:0005762">
    <property type="term" value="C:mitochondrial large ribosomal subunit"/>
    <property type="evidence" value="ECO:0007669"/>
    <property type="project" value="TreeGrafter"/>
</dbReference>
<dbReference type="PANTHER" id="PTHR21349:SF0">
    <property type="entry name" value="LARGE RIBOSOMAL SUBUNIT PROTEIN BL21M"/>
    <property type="match status" value="1"/>
</dbReference>
<gene>
    <name evidence="5" type="ORF">PHYEVI_LOCUS11416</name>
</gene>
<dbReference type="OrthoDB" id="5994at2759"/>
<sequence>MALYLRQLCAQFRNIHVQTSSKLLKNVVDANAEKNERNEIVKKVNDLVANNAHGRLFAVVHLAGKQFKVTDGDVIIIEGYWPPDVGDKITLDKVMLAGSADFSLIGRPILEKGLVNVQATVIEKTMSHTKTHFRKKRRKQYMRTHFYRVPQTFLRINEVSIQDEVDNPKEVRGLETAVF</sequence>
<evidence type="ECO:0000256" key="2">
    <source>
        <dbReference type="ARBA" id="ARBA00022980"/>
    </source>
</evidence>
<evidence type="ECO:0000256" key="1">
    <source>
        <dbReference type="ARBA" id="ARBA00008563"/>
    </source>
</evidence>
<proteinExistence type="inferred from homology"/>
<keyword evidence="2" id="KW-0689">Ribosomal protein</keyword>
<dbReference type="Pfam" id="PF00829">
    <property type="entry name" value="Ribosomal_L21p"/>
    <property type="match status" value="1"/>
</dbReference>
<dbReference type="PANTHER" id="PTHR21349">
    <property type="entry name" value="50S RIBOSOMAL PROTEIN L21"/>
    <property type="match status" value="1"/>
</dbReference>
<dbReference type="NCBIfam" id="TIGR00061">
    <property type="entry name" value="L21"/>
    <property type="match status" value="1"/>
</dbReference>
<evidence type="ECO:0000313" key="6">
    <source>
        <dbReference type="Proteomes" id="UP001153712"/>
    </source>
</evidence>
<dbReference type="InterPro" id="IPR036164">
    <property type="entry name" value="bL21-like_sf"/>
</dbReference>
<dbReference type="InterPro" id="IPR028909">
    <property type="entry name" value="bL21-like"/>
</dbReference>
<dbReference type="AlphaFoldDB" id="A0A9N9TY66"/>
<dbReference type="GO" id="GO:0006412">
    <property type="term" value="P:translation"/>
    <property type="evidence" value="ECO:0007669"/>
    <property type="project" value="InterPro"/>
</dbReference>
<protein>
    <recommendedName>
        <fullName evidence="4">Large ribosomal subunit protein bL21m</fullName>
    </recommendedName>
</protein>
<dbReference type="GO" id="GO:0003735">
    <property type="term" value="F:structural constituent of ribosome"/>
    <property type="evidence" value="ECO:0007669"/>
    <property type="project" value="InterPro"/>
</dbReference>
<dbReference type="EMBL" id="OU900102">
    <property type="protein sequence ID" value="CAG9865171.1"/>
    <property type="molecule type" value="Genomic_DNA"/>
</dbReference>
<evidence type="ECO:0000256" key="3">
    <source>
        <dbReference type="ARBA" id="ARBA00023274"/>
    </source>
</evidence>
<evidence type="ECO:0000256" key="4">
    <source>
        <dbReference type="ARBA" id="ARBA00044129"/>
    </source>
</evidence>